<evidence type="ECO:0000313" key="4">
    <source>
        <dbReference type="Proteomes" id="UP001189429"/>
    </source>
</evidence>
<evidence type="ECO:0000313" key="3">
    <source>
        <dbReference type="EMBL" id="CAK0822879.1"/>
    </source>
</evidence>
<dbReference type="EMBL" id="CAUYUJ010008105">
    <property type="protein sequence ID" value="CAK0822879.1"/>
    <property type="molecule type" value="Genomic_DNA"/>
</dbReference>
<keyword evidence="2" id="KW-0732">Signal</keyword>
<protein>
    <submittedName>
        <fullName evidence="3">Uncharacterized protein</fullName>
    </submittedName>
</protein>
<organism evidence="3 4">
    <name type="scientific">Prorocentrum cordatum</name>
    <dbReference type="NCBI Taxonomy" id="2364126"/>
    <lineage>
        <taxon>Eukaryota</taxon>
        <taxon>Sar</taxon>
        <taxon>Alveolata</taxon>
        <taxon>Dinophyceae</taxon>
        <taxon>Prorocentrales</taxon>
        <taxon>Prorocentraceae</taxon>
        <taxon>Prorocentrum</taxon>
    </lineage>
</organism>
<accession>A0ABN9RWK0</accession>
<reference evidence="3" key="1">
    <citation type="submission" date="2023-10" db="EMBL/GenBank/DDBJ databases">
        <authorList>
            <person name="Chen Y."/>
            <person name="Shah S."/>
            <person name="Dougan E. K."/>
            <person name="Thang M."/>
            <person name="Chan C."/>
        </authorList>
    </citation>
    <scope>NUCLEOTIDE SEQUENCE [LARGE SCALE GENOMIC DNA]</scope>
</reference>
<gene>
    <name evidence="3" type="ORF">PCOR1329_LOCUS23784</name>
</gene>
<proteinExistence type="predicted"/>
<sequence length="168" mass="17959">VLCCAVLCCALLCCVVCACAFSRGAEPNRTALLPPAPSADLRKGIMEAAKEKTEELQEELDELEEQKEEEAALVGAQGDVTVASQKLLARSRKLSSTTLAQQTHVLEVALEELDSAEGHMHRGIATDDATFLSDAHKTKEALWKARAASTLLAELLDRKAAQLKTGSA</sequence>
<keyword evidence="1" id="KW-0175">Coiled coil</keyword>
<feature type="non-terminal residue" evidence="3">
    <location>
        <position position="1"/>
    </location>
</feature>
<feature type="chain" id="PRO_5045784602" evidence="2">
    <location>
        <begin position="21"/>
        <end position="168"/>
    </location>
</feature>
<feature type="coiled-coil region" evidence="1">
    <location>
        <begin position="42"/>
        <end position="76"/>
    </location>
</feature>
<name>A0ABN9RWK0_9DINO</name>
<dbReference type="Proteomes" id="UP001189429">
    <property type="component" value="Unassembled WGS sequence"/>
</dbReference>
<comment type="caution">
    <text evidence="3">The sequence shown here is derived from an EMBL/GenBank/DDBJ whole genome shotgun (WGS) entry which is preliminary data.</text>
</comment>
<keyword evidence="4" id="KW-1185">Reference proteome</keyword>
<evidence type="ECO:0000256" key="2">
    <source>
        <dbReference type="SAM" id="SignalP"/>
    </source>
</evidence>
<evidence type="ECO:0000256" key="1">
    <source>
        <dbReference type="SAM" id="Coils"/>
    </source>
</evidence>
<feature type="signal peptide" evidence="2">
    <location>
        <begin position="1"/>
        <end position="20"/>
    </location>
</feature>